<dbReference type="CDD" id="cd00082">
    <property type="entry name" value="HisKA"/>
    <property type="match status" value="1"/>
</dbReference>
<dbReference type="SMART" id="SM00387">
    <property type="entry name" value="HATPase_c"/>
    <property type="match status" value="1"/>
</dbReference>
<keyword evidence="11 12" id="KW-0472">Membrane</keyword>
<evidence type="ECO:0000256" key="12">
    <source>
        <dbReference type="SAM" id="Phobius"/>
    </source>
</evidence>
<dbReference type="SUPFAM" id="SSF55874">
    <property type="entry name" value="ATPase domain of HSP90 chaperone/DNA topoisomerase II/histidine kinase"/>
    <property type="match status" value="1"/>
</dbReference>
<keyword evidence="10" id="KW-0902">Two-component regulatory system</keyword>
<dbReference type="Gene3D" id="6.10.340.10">
    <property type="match status" value="1"/>
</dbReference>
<comment type="caution">
    <text evidence="15">The sequence shown here is derived from an EMBL/GenBank/DDBJ whole genome shotgun (WGS) entry which is preliminary data.</text>
</comment>
<evidence type="ECO:0000313" key="16">
    <source>
        <dbReference type="Proteomes" id="UP001596044"/>
    </source>
</evidence>
<keyword evidence="9" id="KW-0067">ATP-binding</keyword>
<evidence type="ECO:0000256" key="11">
    <source>
        <dbReference type="ARBA" id="ARBA00023136"/>
    </source>
</evidence>
<keyword evidence="8 15" id="KW-0418">Kinase</keyword>
<protein>
    <recommendedName>
        <fullName evidence="3">histidine kinase</fullName>
        <ecNumber evidence="3">2.7.13.3</ecNumber>
    </recommendedName>
</protein>
<evidence type="ECO:0000256" key="2">
    <source>
        <dbReference type="ARBA" id="ARBA00004651"/>
    </source>
</evidence>
<dbReference type="InterPro" id="IPR005467">
    <property type="entry name" value="His_kinase_dom"/>
</dbReference>
<dbReference type="CDD" id="cd06225">
    <property type="entry name" value="HAMP"/>
    <property type="match status" value="1"/>
</dbReference>
<evidence type="ECO:0000259" key="14">
    <source>
        <dbReference type="PROSITE" id="PS50885"/>
    </source>
</evidence>
<comment type="subcellular location">
    <subcellularLocation>
        <location evidence="2">Cell membrane</location>
        <topology evidence="2">Multi-pass membrane protein</topology>
    </subcellularLocation>
</comment>
<dbReference type="Pfam" id="PF00672">
    <property type="entry name" value="HAMP"/>
    <property type="match status" value="1"/>
</dbReference>
<dbReference type="PRINTS" id="PR00344">
    <property type="entry name" value="BCTRLSENSOR"/>
</dbReference>
<evidence type="ECO:0000256" key="7">
    <source>
        <dbReference type="ARBA" id="ARBA00022741"/>
    </source>
</evidence>
<feature type="domain" description="HAMP" evidence="14">
    <location>
        <begin position="201"/>
        <end position="253"/>
    </location>
</feature>
<dbReference type="EC" id="2.7.13.3" evidence="3"/>
<evidence type="ECO:0000256" key="10">
    <source>
        <dbReference type="ARBA" id="ARBA00023012"/>
    </source>
</evidence>
<keyword evidence="16" id="KW-1185">Reference proteome</keyword>
<evidence type="ECO:0000256" key="6">
    <source>
        <dbReference type="ARBA" id="ARBA00022679"/>
    </source>
</evidence>
<dbReference type="Pfam" id="PF00512">
    <property type="entry name" value="HisKA"/>
    <property type="match status" value="1"/>
</dbReference>
<dbReference type="SMART" id="SM00304">
    <property type="entry name" value="HAMP"/>
    <property type="match status" value="1"/>
</dbReference>
<feature type="transmembrane region" description="Helical" evidence="12">
    <location>
        <begin position="181"/>
        <end position="200"/>
    </location>
</feature>
<dbReference type="Proteomes" id="UP001596044">
    <property type="component" value="Unassembled WGS sequence"/>
</dbReference>
<dbReference type="PANTHER" id="PTHR43547">
    <property type="entry name" value="TWO-COMPONENT HISTIDINE KINASE"/>
    <property type="match status" value="1"/>
</dbReference>
<dbReference type="Gene3D" id="3.30.565.10">
    <property type="entry name" value="Histidine kinase-like ATPase, C-terminal domain"/>
    <property type="match status" value="1"/>
</dbReference>
<evidence type="ECO:0000256" key="1">
    <source>
        <dbReference type="ARBA" id="ARBA00000085"/>
    </source>
</evidence>
<evidence type="ECO:0000256" key="5">
    <source>
        <dbReference type="ARBA" id="ARBA00022553"/>
    </source>
</evidence>
<evidence type="ECO:0000256" key="9">
    <source>
        <dbReference type="ARBA" id="ARBA00022840"/>
    </source>
</evidence>
<reference evidence="16" key="1">
    <citation type="journal article" date="2019" name="Int. J. Syst. Evol. Microbiol.">
        <title>The Global Catalogue of Microorganisms (GCM) 10K type strain sequencing project: providing services to taxonomists for standard genome sequencing and annotation.</title>
        <authorList>
            <consortium name="The Broad Institute Genomics Platform"/>
            <consortium name="The Broad Institute Genome Sequencing Center for Infectious Disease"/>
            <person name="Wu L."/>
            <person name="Ma J."/>
        </authorList>
    </citation>
    <scope>NUCLEOTIDE SEQUENCE [LARGE SCALE GENOMIC DNA]</scope>
    <source>
        <strain evidence="16">KACC 11904</strain>
    </source>
</reference>
<dbReference type="GO" id="GO:0016301">
    <property type="term" value="F:kinase activity"/>
    <property type="evidence" value="ECO:0007669"/>
    <property type="project" value="UniProtKB-KW"/>
</dbReference>
<proteinExistence type="predicted"/>
<evidence type="ECO:0000256" key="4">
    <source>
        <dbReference type="ARBA" id="ARBA00022475"/>
    </source>
</evidence>
<feature type="transmembrane region" description="Helical" evidence="12">
    <location>
        <begin position="12"/>
        <end position="36"/>
    </location>
</feature>
<dbReference type="PANTHER" id="PTHR43547:SF2">
    <property type="entry name" value="HYBRID SIGNAL TRANSDUCTION HISTIDINE KINASE C"/>
    <property type="match status" value="1"/>
</dbReference>
<dbReference type="SUPFAM" id="SSF158472">
    <property type="entry name" value="HAMP domain-like"/>
    <property type="match status" value="1"/>
</dbReference>
<name>A0ABW0K6B3_9BACL</name>
<sequence>MLKAWFISKFRSLYLKLFLSFLATCVLFFAGLFLFWNYYFTDLFYKDKKELLDKRYVEVTRLLSSVQDGSITTRELKYTIRILGRSFNGQVWLVDDKGSILNGSSDNEGKLLPKAMDPVFIDGLHGRSGYALVKMNTSDEHVLNVYTYHAPYQFNNQPIVVILHFPADDISEAISAVRVNILLPLLFSLLAVGVILYVLSRKLAGPLQQMNRAALELAGGDFTTRVPITSHDEVGQLAASFNFMVEQLEGWEDTRQEFLTNVSHELRSPLTTLRGFIVAMNDKIIPPEKYSHYLSICDQEVQRLQRLVTDLLDLATIQNGIDVFRMRPVAVDEKLEQVLEVLKAPIAQKGLNLRVIMPSPESRPVQCYLDPDRFAQIVQNLVYNALKFTPEGGTITVAIQASAEDVSLYIRDTGSGMTDNELERIWDRFYKADEARTYQSGVSMGTGLGLTIVKHLVSGMKGTIGVQSRVGEGTEFCVVFQRMHVPLHNSFTI</sequence>
<keyword evidence="6" id="KW-0808">Transferase</keyword>
<feature type="domain" description="Histidine kinase" evidence="13">
    <location>
        <begin position="261"/>
        <end position="484"/>
    </location>
</feature>
<dbReference type="InterPro" id="IPR003594">
    <property type="entry name" value="HATPase_dom"/>
</dbReference>
<evidence type="ECO:0000256" key="3">
    <source>
        <dbReference type="ARBA" id="ARBA00012438"/>
    </source>
</evidence>
<dbReference type="InterPro" id="IPR036097">
    <property type="entry name" value="HisK_dim/P_sf"/>
</dbReference>
<evidence type="ECO:0000259" key="13">
    <source>
        <dbReference type="PROSITE" id="PS50109"/>
    </source>
</evidence>
<dbReference type="SUPFAM" id="SSF47384">
    <property type="entry name" value="Homodimeric domain of signal transducing histidine kinase"/>
    <property type="match status" value="1"/>
</dbReference>
<dbReference type="InterPro" id="IPR003660">
    <property type="entry name" value="HAMP_dom"/>
</dbReference>
<keyword evidence="7" id="KW-0547">Nucleotide-binding</keyword>
<keyword evidence="5" id="KW-0597">Phosphoprotein</keyword>
<dbReference type="InterPro" id="IPR003661">
    <property type="entry name" value="HisK_dim/P_dom"/>
</dbReference>
<accession>A0ABW0K6B3</accession>
<organism evidence="15 16">
    <name type="scientific">Paenibacillus aestuarii</name>
    <dbReference type="NCBI Taxonomy" id="516965"/>
    <lineage>
        <taxon>Bacteria</taxon>
        <taxon>Bacillati</taxon>
        <taxon>Bacillota</taxon>
        <taxon>Bacilli</taxon>
        <taxon>Bacillales</taxon>
        <taxon>Paenibacillaceae</taxon>
        <taxon>Paenibacillus</taxon>
    </lineage>
</organism>
<dbReference type="SMART" id="SM00388">
    <property type="entry name" value="HisKA"/>
    <property type="match status" value="1"/>
</dbReference>
<evidence type="ECO:0000313" key="15">
    <source>
        <dbReference type="EMBL" id="MFC5448217.1"/>
    </source>
</evidence>
<evidence type="ECO:0000256" key="8">
    <source>
        <dbReference type="ARBA" id="ARBA00022777"/>
    </source>
</evidence>
<dbReference type="PROSITE" id="PS50885">
    <property type="entry name" value="HAMP"/>
    <property type="match status" value="1"/>
</dbReference>
<keyword evidence="4" id="KW-1003">Cell membrane</keyword>
<dbReference type="Pfam" id="PF02518">
    <property type="entry name" value="HATPase_c"/>
    <property type="match status" value="1"/>
</dbReference>
<comment type="catalytic activity">
    <reaction evidence="1">
        <text>ATP + protein L-histidine = ADP + protein N-phospho-L-histidine.</text>
        <dbReference type="EC" id="2.7.13.3"/>
    </reaction>
</comment>
<keyword evidence="12" id="KW-0812">Transmembrane</keyword>
<keyword evidence="12" id="KW-1133">Transmembrane helix</keyword>
<dbReference type="Gene3D" id="1.10.287.130">
    <property type="match status" value="1"/>
</dbReference>
<gene>
    <name evidence="15" type="ORF">ACFPOG_08090</name>
</gene>
<dbReference type="EMBL" id="JBHSMJ010000009">
    <property type="protein sequence ID" value="MFC5448217.1"/>
    <property type="molecule type" value="Genomic_DNA"/>
</dbReference>
<dbReference type="PROSITE" id="PS50109">
    <property type="entry name" value="HIS_KIN"/>
    <property type="match status" value="1"/>
</dbReference>
<dbReference type="InterPro" id="IPR036890">
    <property type="entry name" value="HATPase_C_sf"/>
</dbReference>
<dbReference type="InterPro" id="IPR004358">
    <property type="entry name" value="Sig_transdc_His_kin-like_C"/>
</dbReference>
<dbReference type="RefSeq" id="WP_270878490.1">
    <property type="nucleotide sequence ID" value="NZ_JAQFVF010000020.1"/>
</dbReference>